<keyword evidence="2" id="KW-1185">Reference proteome</keyword>
<evidence type="ECO:0000313" key="2">
    <source>
        <dbReference type="Proteomes" id="UP001320148"/>
    </source>
</evidence>
<name>A0ABN6F8F0_9BACT</name>
<proteinExistence type="predicted"/>
<accession>A0ABN6F8F0</accession>
<evidence type="ECO:0000313" key="1">
    <source>
        <dbReference type="EMBL" id="BCS98594.1"/>
    </source>
</evidence>
<reference evidence="1 2" key="1">
    <citation type="submission" date="2021-02" db="EMBL/GenBank/DDBJ databases">
        <title>Complete genome of Desulfoluna sp. strain ASN36.</title>
        <authorList>
            <person name="Takahashi A."/>
            <person name="Kojima H."/>
            <person name="Fukui M."/>
        </authorList>
    </citation>
    <scope>NUCLEOTIDE SEQUENCE [LARGE SCALE GENOMIC DNA]</scope>
    <source>
        <strain evidence="1 2">ASN36</strain>
    </source>
</reference>
<protein>
    <submittedName>
        <fullName evidence="1">Uncharacterized protein</fullName>
    </submittedName>
</protein>
<dbReference type="Proteomes" id="UP001320148">
    <property type="component" value="Chromosome"/>
</dbReference>
<dbReference type="EMBL" id="AP024488">
    <property type="protein sequence ID" value="BCS98594.1"/>
    <property type="molecule type" value="Genomic_DNA"/>
</dbReference>
<sequence>MHVDTPEKGQTEQCGEMVTQGKRKFKIYHTDSRSGAHASVSDKTSHCRRGKNGFKVFC</sequence>
<organism evidence="1 2">
    <name type="scientific">Desulfoluna limicola</name>
    <dbReference type="NCBI Taxonomy" id="2810562"/>
    <lineage>
        <taxon>Bacteria</taxon>
        <taxon>Pseudomonadati</taxon>
        <taxon>Thermodesulfobacteriota</taxon>
        <taxon>Desulfobacteria</taxon>
        <taxon>Desulfobacterales</taxon>
        <taxon>Desulfolunaceae</taxon>
        <taxon>Desulfoluna</taxon>
    </lineage>
</organism>
<gene>
    <name evidence="1" type="ORF">DSLASN_42260</name>
</gene>